<dbReference type="OrthoDB" id="19714at2759"/>
<sequence>MAFVCIREPPAGLIELSEHQRSTPADFSSNVLHFSSKEAAFKAFPAIDLSDHIDVYITSQCFIIFCPDISKGLEISYQNIALHAIHSTPHNIFDAPCIYMQIEDLDSSLLRENGVNGDAQESDANMVEFYISPTDSSTLQDFYRALSYCSSLHPCREQNLGEDIDDFGQNHQWITETSDSDTLQSLAGKLHEREDAEDNEAKWRCTE</sequence>
<dbReference type="InterPro" id="IPR039924">
    <property type="entry name" value="ICln/Lot5/Saf5"/>
</dbReference>
<dbReference type="Pfam" id="PF03517">
    <property type="entry name" value="Voldacs"/>
    <property type="match status" value="1"/>
</dbReference>
<dbReference type="EMBL" id="CP054535">
    <property type="protein sequence ID" value="QSL64969.1"/>
    <property type="molecule type" value="Genomic_DNA"/>
</dbReference>
<evidence type="ECO:0000313" key="5">
    <source>
        <dbReference type="EMBL" id="QSL64969.1"/>
    </source>
</evidence>
<dbReference type="AlphaFoldDB" id="A0A899G0E1"/>
<dbReference type="PANTHER" id="PTHR21399:SF0">
    <property type="entry name" value="METHYLOSOME SUBUNIT PICLN"/>
    <property type="match status" value="1"/>
</dbReference>
<protein>
    <submittedName>
        <fullName evidence="5">Uncharacterized protein</fullName>
    </submittedName>
</protein>
<dbReference type="InterPro" id="IPR011993">
    <property type="entry name" value="PH-like_dom_sf"/>
</dbReference>
<keyword evidence="4" id="KW-0539">Nucleus</keyword>
<dbReference type="GO" id="GO:0005681">
    <property type="term" value="C:spliceosomal complex"/>
    <property type="evidence" value="ECO:0007669"/>
    <property type="project" value="TreeGrafter"/>
</dbReference>
<dbReference type="GO" id="GO:0034715">
    <property type="term" value="C:pICln-Sm protein complex"/>
    <property type="evidence" value="ECO:0007669"/>
    <property type="project" value="TreeGrafter"/>
</dbReference>
<evidence type="ECO:0000313" key="6">
    <source>
        <dbReference type="Proteomes" id="UP000663699"/>
    </source>
</evidence>
<keyword evidence="6" id="KW-1185">Reference proteome</keyword>
<comment type="subcellular location">
    <subcellularLocation>
        <location evidence="2">Cytoplasm</location>
    </subcellularLocation>
    <subcellularLocation>
        <location evidence="1">Nucleus</location>
    </subcellularLocation>
</comment>
<dbReference type="GO" id="GO:0000387">
    <property type="term" value="P:spliceosomal snRNP assembly"/>
    <property type="evidence" value="ECO:0007669"/>
    <property type="project" value="TreeGrafter"/>
</dbReference>
<accession>A0A899G0E1</accession>
<proteinExistence type="predicted"/>
<organism evidence="5 6">
    <name type="scientific">Pneumocystis wakefieldiae</name>
    <dbReference type="NCBI Taxonomy" id="38082"/>
    <lineage>
        <taxon>Eukaryota</taxon>
        <taxon>Fungi</taxon>
        <taxon>Dikarya</taxon>
        <taxon>Ascomycota</taxon>
        <taxon>Taphrinomycotina</taxon>
        <taxon>Pneumocystomycetes</taxon>
        <taxon>Pneumocystaceae</taxon>
        <taxon>Pneumocystis</taxon>
    </lineage>
</organism>
<dbReference type="GO" id="GO:0045292">
    <property type="term" value="P:mRNA cis splicing, via spliceosome"/>
    <property type="evidence" value="ECO:0007669"/>
    <property type="project" value="TreeGrafter"/>
</dbReference>
<evidence type="ECO:0000256" key="2">
    <source>
        <dbReference type="ARBA" id="ARBA00004496"/>
    </source>
</evidence>
<evidence type="ECO:0000256" key="4">
    <source>
        <dbReference type="ARBA" id="ARBA00023242"/>
    </source>
</evidence>
<evidence type="ECO:0000256" key="1">
    <source>
        <dbReference type="ARBA" id="ARBA00004123"/>
    </source>
</evidence>
<dbReference type="GO" id="GO:0005829">
    <property type="term" value="C:cytosol"/>
    <property type="evidence" value="ECO:0007669"/>
    <property type="project" value="TreeGrafter"/>
</dbReference>
<reference evidence="5" key="1">
    <citation type="submission" date="2020-06" db="EMBL/GenBank/DDBJ databases">
        <title>Genomes of multiple members of Pneumocystis genus reveal paths to human pathogen Pneumocystis jirovecii.</title>
        <authorList>
            <person name="Cisse O.H."/>
            <person name="Ma L."/>
            <person name="Dekker J."/>
            <person name="Khil P."/>
            <person name="Jo J."/>
            <person name="Brenchley J."/>
            <person name="Blair R."/>
            <person name="Pahar B."/>
            <person name="Chabe M."/>
            <person name="Van Rompay K.A."/>
            <person name="Keesler R."/>
            <person name="Sukura A."/>
            <person name="Hirsch V."/>
            <person name="Kutty G."/>
            <person name="Liu Y."/>
            <person name="Peng L."/>
            <person name="Chen J."/>
            <person name="Song J."/>
            <person name="Weissenbacher-Lang C."/>
            <person name="Xu J."/>
            <person name="Upham N.S."/>
            <person name="Stajich J.E."/>
            <person name="Cuomo C.A."/>
            <person name="Cushion M.T."/>
            <person name="Kovacs J.A."/>
        </authorList>
    </citation>
    <scope>NUCLEOTIDE SEQUENCE</scope>
    <source>
        <strain evidence="5">2A</strain>
    </source>
</reference>
<dbReference type="Gene3D" id="2.30.29.30">
    <property type="entry name" value="Pleckstrin-homology domain (PH domain)/Phosphotyrosine-binding domain (PTB)"/>
    <property type="match status" value="1"/>
</dbReference>
<dbReference type="Proteomes" id="UP000663699">
    <property type="component" value="Chromosome 4"/>
</dbReference>
<gene>
    <name evidence="5" type="ORF">MERGE_002273</name>
</gene>
<name>A0A899G0E1_9ASCO</name>
<keyword evidence="3" id="KW-0963">Cytoplasm</keyword>
<dbReference type="PANTHER" id="PTHR21399">
    <property type="entry name" value="CHLORIDE CONDUCTANCE REGULATORY PROTEIN ICLN"/>
    <property type="match status" value="1"/>
</dbReference>
<evidence type="ECO:0000256" key="3">
    <source>
        <dbReference type="ARBA" id="ARBA00022490"/>
    </source>
</evidence>